<sequence>MVAMPNQMRIMNSSTKERHVMILKYIIMQYDEKDVTYHDESVFDYQPIFVSYDSAEAIAKLELMRRSETKTRWFACHVEEEK</sequence>
<keyword evidence="2" id="KW-1185">Reference proteome</keyword>
<dbReference type="KEGG" id="vg:2545673"/>
<evidence type="ECO:0000313" key="2">
    <source>
        <dbReference type="Proteomes" id="UP000001785"/>
    </source>
</evidence>
<protein>
    <submittedName>
        <fullName evidence="1">Uncharacterized protein</fullName>
    </submittedName>
</protein>
<organism evidence="1 2">
    <name type="scientific">Vibrio phage KVP40 (isolate Vibrio parahaemolyticus/Japan/Matsuzaki/1991)</name>
    <name type="common">KVP40</name>
    <name type="synonym">Bacteriophage KVP40</name>
    <dbReference type="NCBI Taxonomy" id="75320"/>
    <lineage>
        <taxon>Viruses</taxon>
        <taxon>Duplodnaviria</taxon>
        <taxon>Heunggongvirae</taxon>
        <taxon>Uroviricota</taxon>
        <taxon>Caudoviricetes</taxon>
        <taxon>Pantevenvirales</taxon>
        <taxon>Straboviridae</taxon>
        <taxon>Schizotequatrovirus</taxon>
        <taxon>Schizotequatrovirus KVP40</taxon>
    </lineage>
</organism>
<dbReference type="Proteomes" id="UP000001785">
    <property type="component" value="Segment"/>
</dbReference>
<reference evidence="1 2" key="1">
    <citation type="journal article" date="2003" name="J. Bacteriol.">
        <title>Complete genome sequence of the broad-host-range vibriophage KVP40: comparative genomics of a T4-related bacteriophage.</title>
        <authorList>
            <person name="Miller E."/>
            <person name="Heidelberg J."/>
            <person name="Eisen J."/>
            <person name="Nelson W."/>
            <person name="Durkin A."/>
            <person name="Ciecko A."/>
            <person name="Feldblyum T."/>
            <person name="White O."/>
            <person name="Paulsen I."/>
            <person name="Nierman W."/>
            <person name="Lee J."/>
            <person name="Szczypinski B."/>
            <person name="Fraser C."/>
        </authorList>
    </citation>
    <scope>NUCLEOTIDE SEQUENCE</scope>
    <source>
        <strain evidence="2">Isolate Vibrio parahaemolyticus/Japan/Matsuzaki /1991</strain>
    </source>
</reference>
<proteinExistence type="predicted"/>
<gene>
    <name evidence="1" type="ORF">KVP40.0208</name>
</gene>
<dbReference type="EMBL" id="AY283928">
    <property type="protein sequence ID" value="AAQ64277.1"/>
    <property type="molecule type" value="Genomic_DNA"/>
</dbReference>
<evidence type="ECO:0000313" key="1">
    <source>
        <dbReference type="EMBL" id="AAQ64277.1"/>
    </source>
</evidence>
<dbReference type="RefSeq" id="NP_899454.1">
    <property type="nucleotide sequence ID" value="NC_005083.2"/>
</dbReference>
<name>Q6WHU6_BPKVM</name>
<organismHost>
    <name type="scientific">Vibrio parahaemolyticus</name>
    <dbReference type="NCBI Taxonomy" id="670"/>
</organismHost>
<accession>Q6WHU6</accession>
<dbReference type="GeneID" id="2545673"/>